<reference evidence="1" key="1">
    <citation type="journal article" date="2021" name="Proc. Natl. Acad. Sci. U.S.A.">
        <title>A Catalog of Tens of Thousands of Viruses from Human Metagenomes Reveals Hidden Associations with Chronic Diseases.</title>
        <authorList>
            <person name="Tisza M.J."/>
            <person name="Buck C.B."/>
        </authorList>
    </citation>
    <scope>NUCLEOTIDE SEQUENCE</scope>
    <source>
        <strain evidence="1">CtnRj46</strain>
    </source>
</reference>
<proteinExistence type="predicted"/>
<protein>
    <submittedName>
        <fullName evidence="1">Portal vertex protein</fullName>
    </submittedName>
</protein>
<organism evidence="1">
    <name type="scientific">virus sp. ctnRj46</name>
    <dbReference type="NCBI Taxonomy" id="2826814"/>
    <lineage>
        <taxon>Viruses</taxon>
    </lineage>
</organism>
<sequence length="41" mass="4544">MYGALRVPKQFMGFTDDATGFNGGTSLTIISSRYAKMIKRI</sequence>
<accession>A0A8S5R7L5</accession>
<evidence type="ECO:0000313" key="1">
    <source>
        <dbReference type="EMBL" id="DAE27130.1"/>
    </source>
</evidence>
<name>A0A8S5R7L5_9VIRU</name>
<dbReference type="EMBL" id="BK015829">
    <property type="protein sequence ID" value="DAE27130.1"/>
    <property type="molecule type" value="Genomic_DNA"/>
</dbReference>